<dbReference type="Gene3D" id="1.10.10.10">
    <property type="entry name" value="Winged helix-like DNA-binding domain superfamily/Winged helix DNA-binding domain"/>
    <property type="match status" value="1"/>
</dbReference>
<sequence>MPVTVLSFPLDATRWYLLGQIEYYFSVQNLAQDLFLRKQMDSRGWISIPLIASFNRVKQLTLDAEIVRDVLRLSSLVEVHVGGDHVRLKNQWSQFVLPDAPSSSVNDMSQPDELGEDTTYGEDADEDDEEDDVVFVLGRDAGRSWTPDQRFSNQATPNANH</sequence>
<dbReference type="AlphaFoldDB" id="A0A4Y7QAW1"/>
<keyword evidence="5" id="KW-0238">DNA-binding</keyword>
<dbReference type="CDD" id="cd07323">
    <property type="entry name" value="LAM"/>
    <property type="match status" value="1"/>
</dbReference>
<evidence type="ECO:0000256" key="3">
    <source>
        <dbReference type="SAM" id="MobiDB-lite"/>
    </source>
</evidence>
<dbReference type="GO" id="GO:0003723">
    <property type="term" value="F:RNA binding"/>
    <property type="evidence" value="ECO:0007669"/>
    <property type="project" value="UniProtKB-UniRule"/>
</dbReference>
<dbReference type="SMART" id="SM00715">
    <property type="entry name" value="LA"/>
    <property type="match status" value="1"/>
</dbReference>
<evidence type="ECO:0000313" key="6">
    <source>
        <dbReference type="Proteomes" id="UP000294933"/>
    </source>
</evidence>
<dbReference type="EMBL" id="ML170166">
    <property type="protein sequence ID" value="TDL24585.1"/>
    <property type="molecule type" value="Genomic_DNA"/>
</dbReference>
<feature type="domain" description="HTH La-type RNA-binding" evidence="4">
    <location>
        <begin position="7"/>
        <end position="99"/>
    </location>
</feature>
<dbReference type="GO" id="GO:0045727">
    <property type="term" value="P:positive regulation of translation"/>
    <property type="evidence" value="ECO:0007669"/>
    <property type="project" value="TreeGrafter"/>
</dbReference>
<dbReference type="InterPro" id="IPR006630">
    <property type="entry name" value="La_HTH"/>
</dbReference>
<dbReference type="PROSITE" id="PS50961">
    <property type="entry name" value="HTH_LA"/>
    <property type="match status" value="1"/>
</dbReference>
<dbReference type="Proteomes" id="UP000294933">
    <property type="component" value="Unassembled WGS sequence"/>
</dbReference>
<keyword evidence="6" id="KW-1185">Reference proteome</keyword>
<evidence type="ECO:0000259" key="4">
    <source>
        <dbReference type="PROSITE" id="PS50961"/>
    </source>
</evidence>
<feature type="region of interest" description="Disordered" evidence="3">
    <location>
        <begin position="99"/>
        <end position="161"/>
    </location>
</feature>
<evidence type="ECO:0000256" key="2">
    <source>
        <dbReference type="PROSITE-ProRule" id="PRU00332"/>
    </source>
</evidence>
<proteinExistence type="predicted"/>
<dbReference type="GO" id="GO:0010494">
    <property type="term" value="C:cytoplasmic stress granule"/>
    <property type="evidence" value="ECO:0007669"/>
    <property type="project" value="TreeGrafter"/>
</dbReference>
<dbReference type="STRING" id="50990.A0A4Y7QAW1"/>
<organism evidence="5 6">
    <name type="scientific">Rickenella mellea</name>
    <dbReference type="NCBI Taxonomy" id="50990"/>
    <lineage>
        <taxon>Eukaryota</taxon>
        <taxon>Fungi</taxon>
        <taxon>Dikarya</taxon>
        <taxon>Basidiomycota</taxon>
        <taxon>Agaricomycotina</taxon>
        <taxon>Agaricomycetes</taxon>
        <taxon>Hymenochaetales</taxon>
        <taxon>Rickenellaceae</taxon>
        <taxon>Rickenella</taxon>
    </lineage>
</organism>
<feature type="compositionally biased region" description="Acidic residues" evidence="3">
    <location>
        <begin position="113"/>
        <end position="133"/>
    </location>
</feature>
<gene>
    <name evidence="5" type="ORF">BD410DRAFT_719060</name>
</gene>
<dbReference type="GO" id="GO:0003677">
    <property type="term" value="F:DNA binding"/>
    <property type="evidence" value="ECO:0007669"/>
    <property type="project" value="UniProtKB-KW"/>
</dbReference>
<accession>A0A4Y7QAW1</accession>
<dbReference type="PANTHER" id="PTHR22792">
    <property type="entry name" value="LUPUS LA PROTEIN-RELATED"/>
    <property type="match status" value="1"/>
</dbReference>
<dbReference type="InterPro" id="IPR036390">
    <property type="entry name" value="WH_DNA-bd_sf"/>
</dbReference>
<dbReference type="GO" id="GO:0005829">
    <property type="term" value="C:cytosol"/>
    <property type="evidence" value="ECO:0007669"/>
    <property type="project" value="TreeGrafter"/>
</dbReference>
<dbReference type="InterPro" id="IPR036388">
    <property type="entry name" value="WH-like_DNA-bd_sf"/>
</dbReference>
<dbReference type="PANTHER" id="PTHR22792:SF132">
    <property type="entry name" value="LA-RELATED PROTEIN 1"/>
    <property type="match status" value="1"/>
</dbReference>
<evidence type="ECO:0000256" key="1">
    <source>
        <dbReference type="ARBA" id="ARBA00022884"/>
    </source>
</evidence>
<reference evidence="5 6" key="1">
    <citation type="submission" date="2018-06" db="EMBL/GenBank/DDBJ databases">
        <title>A transcriptomic atlas of mushroom development highlights an independent origin of complex multicellularity.</title>
        <authorList>
            <consortium name="DOE Joint Genome Institute"/>
            <person name="Krizsan K."/>
            <person name="Almasi E."/>
            <person name="Merenyi Z."/>
            <person name="Sahu N."/>
            <person name="Viragh M."/>
            <person name="Koszo T."/>
            <person name="Mondo S."/>
            <person name="Kiss B."/>
            <person name="Balint B."/>
            <person name="Kues U."/>
            <person name="Barry K."/>
            <person name="Hegedus J.C."/>
            <person name="Henrissat B."/>
            <person name="Johnson J."/>
            <person name="Lipzen A."/>
            <person name="Ohm R."/>
            <person name="Nagy I."/>
            <person name="Pangilinan J."/>
            <person name="Yan J."/>
            <person name="Xiong Y."/>
            <person name="Grigoriev I.V."/>
            <person name="Hibbett D.S."/>
            <person name="Nagy L.G."/>
        </authorList>
    </citation>
    <scope>NUCLEOTIDE SEQUENCE [LARGE SCALE GENOMIC DNA]</scope>
    <source>
        <strain evidence="5 6">SZMC22713</strain>
    </source>
</reference>
<dbReference type="Pfam" id="PF05383">
    <property type="entry name" value="La"/>
    <property type="match status" value="1"/>
</dbReference>
<feature type="compositionally biased region" description="Polar residues" evidence="3">
    <location>
        <begin position="146"/>
        <end position="161"/>
    </location>
</feature>
<keyword evidence="1 2" id="KW-0694">RNA-binding</keyword>
<protein>
    <submittedName>
        <fullName evidence="5">Winged helix DNA-binding domain-containing protein</fullName>
    </submittedName>
</protein>
<dbReference type="VEuPathDB" id="FungiDB:BD410DRAFT_719060"/>
<dbReference type="InterPro" id="IPR045180">
    <property type="entry name" value="La_dom_prot"/>
</dbReference>
<name>A0A4Y7QAW1_9AGAM</name>
<evidence type="ECO:0000313" key="5">
    <source>
        <dbReference type="EMBL" id="TDL24585.1"/>
    </source>
</evidence>
<dbReference type="OrthoDB" id="340227at2759"/>
<dbReference type="SUPFAM" id="SSF46785">
    <property type="entry name" value="Winged helix' DNA-binding domain"/>
    <property type="match status" value="1"/>
</dbReference>